<sequence>MEPKISPSTLSESKSHLTFHHVKEAVSIAHLLTESNIKAYVQPVVLFAILGVASGGVTTVAYATPVQLAGALCHAWIYIWLYVLHFDCSNQKDPESIQEDSMNKPWRAIPSGRLTVQACERWYYAATALLVLSSAYYFGGLPEATAFMAETWVYDRVNGASSWWGKNIINALFYATGQLGGTRVAARFIVSSATMSSSGYWWCLLLALNTLSTVQIQDLRDQEGDKARGRSTMPIAMGDPLTRWITAIFIAAWSIVCPGYWARGHLTAAFALPVLVGSLVAARVLVLRTAKADRLSFHVYTLLWLPSLYLVPLLSQFRIW</sequence>
<reference evidence="1" key="1">
    <citation type="submission" date="2022-07" db="EMBL/GenBank/DDBJ databases">
        <title>Genome Sequence of Lecanicillium saksenae.</title>
        <authorList>
            <person name="Buettner E."/>
        </authorList>
    </citation>
    <scope>NUCLEOTIDE SEQUENCE</scope>
    <source>
        <strain evidence="1">VT-O1</strain>
    </source>
</reference>
<protein>
    <submittedName>
        <fullName evidence="1">Uncharacterized protein</fullName>
    </submittedName>
</protein>
<evidence type="ECO:0000313" key="1">
    <source>
        <dbReference type="EMBL" id="KAJ3499843.1"/>
    </source>
</evidence>
<dbReference type="Proteomes" id="UP001148737">
    <property type="component" value="Unassembled WGS sequence"/>
</dbReference>
<keyword evidence="2" id="KW-1185">Reference proteome</keyword>
<accession>A0ACC1R7S3</accession>
<dbReference type="EMBL" id="JANAKD010000001">
    <property type="protein sequence ID" value="KAJ3499843.1"/>
    <property type="molecule type" value="Genomic_DNA"/>
</dbReference>
<organism evidence="1 2">
    <name type="scientific">Lecanicillium saksenae</name>
    <dbReference type="NCBI Taxonomy" id="468837"/>
    <lineage>
        <taxon>Eukaryota</taxon>
        <taxon>Fungi</taxon>
        <taxon>Dikarya</taxon>
        <taxon>Ascomycota</taxon>
        <taxon>Pezizomycotina</taxon>
        <taxon>Sordariomycetes</taxon>
        <taxon>Hypocreomycetidae</taxon>
        <taxon>Hypocreales</taxon>
        <taxon>Cordycipitaceae</taxon>
        <taxon>Lecanicillium</taxon>
    </lineage>
</organism>
<evidence type="ECO:0000313" key="2">
    <source>
        <dbReference type="Proteomes" id="UP001148737"/>
    </source>
</evidence>
<name>A0ACC1R7S3_9HYPO</name>
<proteinExistence type="predicted"/>
<gene>
    <name evidence="1" type="ORF">NLG97_g35</name>
</gene>
<comment type="caution">
    <text evidence="1">The sequence shown here is derived from an EMBL/GenBank/DDBJ whole genome shotgun (WGS) entry which is preliminary data.</text>
</comment>